<dbReference type="Proteomes" id="UP001461498">
    <property type="component" value="Unassembled WGS sequence"/>
</dbReference>
<sequence length="71" mass="8650">MTELEGKMYFMHQVKWHPCLPDGVQKLINDKLGNISKEYKRFVSWLKSFVRYGGHKIRNFKLFCWIHCWSD</sequence>
<proteinExistence type="predicted"/>
<gene>
    <name evidence="1" type="ORF">O3M35_000007</name>
</gene>
<reference evidence="1 2" key="1">
    <citation type="submission" date="2022-12" db="EMBL/GenBank/DDBJ databases">
        <title>Chromosome-level genome assembly of true bugs.</title>
        <authorList>
            <person name="Ma L."/>
            <person name="Li H."/>
        </authorList>
    </citation>
    <scope>NUCLEOTIDE SEQUENCE [LARGE SCALE GENOMIC DNA]</scope>
    <source>
        <strain evidence="1">Lab_2022b</strain>
    </source>
</reference>
<dbReference type="EMBL" id="JAPXFL010000001">
    <property type="protein sequence ID" value="KAK9511338.1"/>
    <property type="molecule type" value="Genomic_DNA"/>
</dbReference>
<keyword evidence="2" id="KW-1185">Reference proteome</keyword>
<name>A0AAW1DQB0_9HEMI</name>
<protein>
    <submittedName>
        <fullName evidence="1">Uncharacterized protein</fullName>
    </submittedName>
</protein>
<accession>A0AAW1DQB0</accession>
<evidence type="ECO:0000313" key="2">
    <source>
        <dbReference type="Proteomes" id="UP001461498"/>
    </source>
</evidence>
<comment type="caution">
    <text evidence="1">The sequence shown here is derived from an EMBL/GenBank/DDBJ whole genome shotgun (WGS) entry which is preliminary data.</text>
</comment>
<evidence type="ECO:0000313" key="1">
    <source>
        <dbReference type="EMBL" id="KAK9511338.1"/>
    </source>
</evidence>
<dbReference type="AlphaFoldDB" id="A0AAW1DQB0"/>
<organism evidence="1 2">
    <name type="scientific">Rhynocoris fuscipes</name>
    <dbReference type="NCBI Taxonomy" id="488301"/>
    <lineage>
        <taxon>Eukaryota</taxon>
        <taxon>Metazoa</taxon>
        <taxon>Ecdysozoa</taxon>
        <taxon>Arthropoda</taxon>
        <taxon>Hexapoda</taxon>
        <taxon>Insecta</taxon>
        <taxon>Pterygota</taxon>
        <taxon>Neoptera</taxon>
        <taxon>Paraneoptera</taxon>
        <taxon>Hemiptera</taxon>
        <taxon>Heteroptera</taxon>
        <taxon>Panheteroptera</taxon>
        <taxon>Cimicomorpha</taxon>
        <taxon>Reduviidae</taxon>
        <taxon>Harpactorinae</taxon>
        <taxon>Harpactorini</taxon>
        <taxon>Rhynocoris</taxon>
    </lineage>
</organism>